<keyword evidence="3" id="KW-1185">Reference proteome</keyword>
<dbReference type="AlphaFoldDB" id="A0A8H5H5P0"/>
<sequence>MSGAPPPQYAPQDSSYPPTQDNLKPQTHMAPPSMPQPQQPSSVQTPPIAMTPQASQPQNTMSAAEMGQNYQAQLFAMCAQGIHDPRTKYGMFFILFKVLLTDDPPPDRSMWDHHSDYVLPLRSHLLVL</sequence>
<feature type="compositionally biased region" description="Polar residues" evidence="1">
    <location>
        <begin position="11"/>
        <end position="25"/>
    </location>
</feature>
<accession>A0A8H5H5P0</accession>
<name>A0A8H5H5P0_9AGAR</name>
<dbReference type="EMBL" id="JAACJN010000086">
    <property type="protein sequence ID" value="KAF5377050.1"/>
    <property type="molecule type" value="Genomic_DNA"/>
</dbReference>
<comment type="caution">
    <text evidence="2">The sequence shown here is derived from an EMBL/GenBank/DDBJ whole genome shotgun (WGS) entry which is preliminary data.</text>
</comment>
<organism evidence="2 3">
    <name type="scientific">Collybiopsis confluens</name>
    <dbReference type="NCBI Taxonomy" id="2823264"/>
    <lineage>
        <taxon>Eukaryota</taxon>
        <taxon>Fungi</taxon>
        <taxon>Dikarya</taxon>
        <taxon>Basidiomycota</taxon>
        <taxon>Agaricomycotina</taxon>
        <taxon>Agaricomycetes</taxon>
        <taxon>Agaricomycetidae</taxon>
        <taxon>Agaricales</taxon>
        <taxon>Marasmiineae</taxon>
        <taxon>Omphalotaceae</taxon>
        <taxon>Collybiopsis</taxon>
    </lineage>
</organism>
<gene>
    <name evidence="2" type="ORF">D9757_007702</name>
</gene>
<feature type="compositionally biased region" description="Polar residues" evidence="1">
    <location>
        <begin position="52"/>
        <end position="64"/>
    </location>
</feature>
<feature type="region of interest" description="Disordered" evidence="1">
    <location>
        <begin position="1"/>
        <end position="64"/>
    </location>
</feature>
<evidence type="ECO:0000313" key="2">
    <source>
        <dbReference type="EMBL" id="KAF5377050.1"/>
    </source>
</evidence>
<protein>
    <submittedName>
        <fullName evidence="2">Uncharacterized protein</fullName>
    </submittedName>
</protein>
<reference evidence="2 3" key="1">
    <citation type="journal article" date="2020" name="ISME J.">
        <title>Uncovering the hidden diversity of litter-decomposition mechanisms in mushroom-forming fungi.</title>
        <authorList>
            <person name="Floudas D."/>
            <person name="Bentzer J."/>
            <person name="Ahren D."/>
            <person name="Johansson T."/>
            <person name="Persson P."/>
            <person name="Tunlid A."/>
        </authorList>
    </citation>
    <scope>NUCLEOTIDE SEQUENCE [LARGE SCALE GENOMIC DNA]</scope>
    <source>
        <strain evidence="2 3">CBS 406.79</strain>
    </source>
</reference>
<dbReference type="Proteomes" id="UP000518752">
    <property type="component" value="Unassembled WGS sequence"/>
</dbReference>
<proteinExistence type="predicted"/>
<evidence type="ECO:0000313" key="3">
    <source>
        <dbReference type="Proteomes" id="UP000518752"/>
    </source>
</evidence>
<dbReference type="OrthoDB" id="2564984at2759"/>
<evidence type="ECO:0000256" key="1">
    <source>
        <dbReference type="SAM" id="MobiDB-lite"/>
    </source>
</evidence>